<sequence>MSLVRDRAGASFEERVGAALKVIHTKRLAEETEQRKALQAAVEKGRSRPTSAPVRPSRLSPNQQAMLQERNKKMKEQDEAYKKQAEDGFYDG</sequence>
<protein>
    <submittedName>
        <fullName evidence="2">Uncharacterized protein</fullName>
    </submittedName>
</protein>
<name>A0AA36MLT3_9DINO</name>
<feature type="region of interest" description="Disordered" evidence="1">
    <location>
        <begin position="31"/>
        <end position="92"/>
    </location>
</feature>
<evidence type="ECO:0000313" key="3">
    <source>
        <dbReference type="Proteomes" id="UP001178507"/>
    </source>
</evidence>
<dbReference type="EMBL" id="CAUJNA010000102">
    <property type="protein sequence ID" value="CAJ1371882.1"/>
    <property type="molecule type" value="Genomic_DNA"/>
</dbReference>
<feature type="compositionally biased region" description="Basic and acidic residues" evidence="1">
    <location>
        <begin position="69"/>
        <end position="86"/>
    </location>
</feature>
<reference evidence="2" key="1">
    <citation type="submission" date="2023-08" db="EMBL/GenBank/DDBJ databases">
        <authorList>
            <person name="Chen Y."/>
            <person name="Shah S."/>
            <person name="Dougan E. K."/>
            <person name="Thang M."/>
            <person name="Chan C."/>
        </authorList>
    </citation>
    <scope>NUCLEOTIDE SEQUENCE</scope>
</reference>
<gene>
    <name evidence="2" type="ORF">EVOR1521_LOCUS2090</name>
</gene>
<proteinExistence type="predicted"/>
<accession>A0AA36MLT3</accession>
<dbReference type="AlphaFoldDB" id="A0AA36MLT3"/>
<organism evidence="2 3">
    <name type="scientific">Effrenium voratum</name>
    <dbReference type="NCBI Taxonomy" id="2562239"/>
    <lineage>
        <taxon>Eukaryota</taxon>
        <taxon>Sar</taxon>
        <taxon>Alveolata</taxon>
        <taxon>Dinophyceae</taxon>
        <taxon>Suessiales</taxon>
        <taxon>Symbiodiniaceae</taxon>
        <taxon>Effrenium</taxon>
    </lineage>
</organism>
<dbReference type="Proteomes" id="UP001178507">
    <property type="component" value="Unassembled WGS sequence"/>
</dbReference>
<keyword evidence="3" id="KW-1185">Reference proteome</keyword>
<comment type="caution">
    <text evidence="2">The sequence shown here is derived from an EMBL/GenBank/DDBJ whole genome shotgun (WGS) entry which is preliminary data.</text>
</comment>
<evidence type="ECO:0000313" key="2">
    <source>
        <dbReference type="EMBL" id="CAJ1371882.1"/>
    </source>
</evidence>
<evidence type="ECO:0000256" key="1">
    <source>
        <dbReference type="SAM" id="MobiDB-lite"/>
    </source>
</evidence>